<feature type="chain" id="PRO_5016706657" evidence="2">
    <location>
        <begin position="35"/>
        <end position="326"/>
    </location>
</feature>
<proteinExistence type="inferred from homology"/>
<dbReference type="Pfam" id="PF03401">
    <property type="entry name" value="TctC"/>
    <property type="match status" value="1"/>
</dbReference>
<feature type="signal peptide" evidence="2">
    <location>
        <begin position="1"/>
        <end position="34"/>
    </location>
</feature>
<dbReference type="SUPFAM" id="SSF53850">
    <property type="entry name" value="Periplasmic binding protein-like II"/>
    <property type="match status" value="1"/>
</dbReference>
<dbReference type="AlphaFoldDB" id="A0A380WBV0"/>
<gene>
    <name evidence="3" type="ORF">NCTC12722_02818</name>
</gene>
<dbReference type="PANTHER" id="PTHR42928">
    <property type="entry name" value="TRICARBOXYLATE-BINDING PROTEIN"/>
    <property type="match status" value="1"/>
</dbReference>
<dbReference type="Gene3D" id="3.40.190.150">
    <property type="entry name" value="Bordetella uptake gene, domain 1"/>
    <property type="match status" value="1"/>
</dbReference>
<name>A0A380WBV0_AFIFE</name>
<evidence type="ECO:0000256" key="2">
    <source>
        <dbReference type="SAM" id="SignalP"/>
    </source>
</evidence>
<dbReference type="Gene3D" id="3.40.190.10">
    <property type="entry name" value="Periplasmic binding protein-like II"/>
    <property type="match status" value="1"/>
</dbReference>
<keyword evidence="3" id="KW-0456">Lyase</keyword>
<protein>
    <submittedName>
        <fullName evidence="3">Argininosuccinate lyase</fullName>
    </submittedName>
</protein>
<dbReference type="OrthoDB" id="8124733at2"/>
<sequence>MEAIRQPARWAGKALAVLSAAFLCSMPLSGPAAAAGYPERPIELIVPWGPGGGADQLARLVSKLMEPIIGQSIPVVNVPGGTGATGMAKLMASPADGYSMAVYIADSHALLAGKSPRWTMNDITPVAVMIKGPSFIFVKEDSKYKTWADFEKDAKANPGKLKVATLGFGSVDDFSLSVVEKSGGVKVVQVPFAKPSERYVSILGGHADALYEQAGDVAQFLSSKQMRPILLFGEKRLDAFKDVPSSYELGYKIALPQFRSIVVRAGTPPDVVKKLSDALAKVAEMPEYKKFLVEQFGEPTSFEPSTKADAFVKEQLEDMKKATAAN</sequence>
<dbReference type="EMBL" id="UIGB01000001">
    <property type="protein sequence ID" value="SUU85605.1"/>
    <property type="molecule type" value="Genomic_DNA"/>
</dbReference>
<dbReference type="PIRSF" id="PIRSF017082">
    <property type="entry name" value="YflP"/>
    <property type="match status" value="1"/>
</dbReference>
<dbReference type="PANTHER" id="PTHR42928:SF5">
    <property type="entry name" value="BLR1237 PROTEIN"/>
    <property type="match status" value="1"/>
</dbReference>
<evidence type="ECO:0000313" key="3">
    <source>
        <dbReference type="EMBL" id="SUU85605.1"/>
    </source>
</evidence>
<keyword evidence="2" id="KW-0732">Signal</keyword>
<reference evidence="3 4" key="1">
    <citation type="submission" date="2018-06" db="EMBL/GenBank/DDBJ databases">
        <authorList>
            <consortium name="Pathogen Informatics"/>
            <person name="Doyle S."/>
        </authorList>
    </citation>
    <scope>NUCLEOTIDE SEQUENCE [LARGE SCALE GENOMIC DNA]</scope>
    <source>
        <strain evidence="3 4">NCTC12722</strain>
    </source>
</reference>
<evidence type="ECO:0000313" key="4">
    <source>
        <dbReference type="Proteomes" id="UP000254343"/>
    </source>
</evidence>
<dbReference type="InterPro" id="IPR042100">
    <property type="entry name" value="Bug_dom1"/>
</dbReference>
<organism evidence="3 4">
    <name type="scientific">Afipia felis</name>
    <name type="common">Cat scratch disease bacillus</name>
    <dbReference type="NCBI Taxonomy" id="1035"/>
    <lineage>
        <taxon>Bacteria</taxon>
        <taxon>Pseudomonadati</taxon>
        <taxon>Pseudomonadota</taxon>
        <taxon>Alphaproteobacteria</taxon>
        <taxon>Hyphomicrobiales</taxon>
        <taxon>Nitrobacteraceae</taxon>
        <taxon>Afipia</taxon>
    </lineage>
</organism>
<dbReference type="CDD" id="cd07012">
    <property type="entry name" value="PBP2_Bug_TTT"/>
    <property type="match status" value="1"/>
</dbReference>
<dbReference type="Proteomes" id="UP000254343">
    <property type="component" value="Unassembled WGS sequence"/>
</dbReference>
<dbReference type="GO" id="GO:0016829">
    <property type="term" value="F:lyase activity"/>
    <property type="evidence" value="ECO:0007669"/>
    <property type="project" value="UniProtKB-KW"/>
</dbReference>
<dbReference type="InterPro" id="IPR005064">
    <property type="entry name" value="BUG"/>
</dbReference>
<accession>A0A380WBV0</accession>
<comment type="similarity">
    <text evidence="1">Belongs to the UPF0065 (bug) family.</text>
</comment>
<evidence type="ECO:0000256" key="1">
    <source>
        <dbReference type="ARBA" id="ARBA00006987"/>
    </source>
</evidence>